<keyword evidence="2" id="KW-1185">Reference proteome</keyword>
<dbReference type="Proteomes" id="UP000789396">
    <property type="component" value="Unassembled WGS sequence"/>
</dbReference>
<accession>A0A9N9NSA0</accession>
<proteinExistence type="predicted"/>
<reference evidence="1" key="1">
    <citation type="submission" date="2021-06" db="EMBL/GenBank/DDBJ databases">
        <authorList>
            <person name="Kallberg Y."/>
            <person name="Tangrot J."/>
            <person name="Rosling A."/>
        </authorList>
    </citation>
    <scope>NUCLEOTIDE SEQUENCE</scope>
    <source>
        <strain evidence="1">IN212</strain>
    </source>
</reference>
<dbReference type="OrthoDB" id="442863at2759"/>
<feature type="non-terminal residue" evidence="1">
    <location>
        <position position="1"/>
    </location>
</feature>
<name>A0A9N9NSA0_9GLOM</name>
<feature type="non-terminal residue" evidence="1">
    <location>
        <position position="98"/>
    </location>
</feature>
<dbReference type="EMBL" id="CAJVPZ010043669">
    <property type="protein sequence ID" value="CAG8766141.1"/>
    <property type="molecule type" value="Genomic_DNA"/>
</dbReference>
<sequence length="98" mass="11425">AKNIKHLETYCFPTCPDNVEEFLVKLQPQISDSFAKRGVLLLPEYSDCWNLEQAGCSKWNAIVYQIGKGDTYQKWKKKMKKCDSNRDLLTDEIDYKVT</sequence>
<comment type="caution">
    <text evidence="1">The sequence shown here is derived from an EMBL/GenBank/DDBJ whole genome shotgun (WGS) entry which is preliminary data.</text>
</comment>
<evidence type="ECO:0000313" key="2">
    <source>
        <dbReference type="Proteomes" id="UP000789396"/>
    </source>
</evidence>
<dbReference type="AlphaFoldDB" id="A0A9N9NSA0"/>
<organism evidence="1 2">
    <name type="scientific">Racocetra fulgida</name>
    <dbReference type="NCBI Taxonomy" id="60492"/>
    <lineage>
        <taxon>Eukaryota</taxon>
        <taxon>Fungi</taxon>
        <taxon>Fungi incertae sedis</taxon>
        <taxon>Mucoromycota</taxon>
        <taxon>Glomeromycotina</taxon>
        <taxon>Glomeromycetes</taxon>
        <taxon>Diversisporales</taxon>
        <taxon>Gigasporaceae</taxon>
        <taxon>Racocetra</taxon>
    </lineage>
</organism>
<protein>
    <submittedName>
        <fullName evidence="1">14583_t:CDS:1</fullName>
    </submittedName>
</protein>
<evidence type="ECO:0000313" key="1">
    <source>
        <dbReference type="EMBL" id="CAG8766141.1"/>
    </source>
</evidence>
<gene>
    <name evidence="1" type="ORF">RFULGI_LOCUS14701</name>
</gene>